<feature type="compositionally biased region" description="Polar residues" evidence="1">
    <location>
        <begin position="120"/>
        <end position="140"/>
    </location>
</feature>
<name>A0ABD2IW09_HETSC</name>
<comment type="caution">
    <text evidence="2">The sequence shown here is derived from an EMBL/GenBank/DDBJ whole genome shotgun (WGS) entry which is preliminary data.</text>
</comment>
<keyword evidence="3" id="KW-1185">Reference proteome</keyword>
<dbReference type="AlphaFoldDB" id="A0ABD2IW09"/>
<sequence length="321" mass="34683">MDDDFDLPDEGTEGRSASFVSDLFGGAKRQAPSAATGSNRSALDDILAGAPRRRQPVVTFQDEKEEAATEAAAAVPSRAPSASLLDSLFSSSASGGEQRRKAATVAGGGRANAPSPTPPATRQSSQTAAGNNRVLAQQSPVAAGTVPPPDAAPSSASVSLLQAETDQLRREVSNLRFEHSEDQKTIGELRRRLDAALEDHQRTTERLTEKHKTDISELERKHERALEEAKREGDKGAQILSNIREQEGSFANLATRVDALNLILGQLRESVQSVGGRGEAMEANLSTFTTDLRTTLDAQHSDQWKRLETDRQQSEKKKYEN</sequence>
<dbReference type="EMBL" id="JBICCN010000254">
    <property type="protein sequence ID" value="KAL3083461.1"/>
    <property type="molecule type" value="Genomic_DNA"/>
</dbReference>
<dbReference type="Proteomes" id="UP001620645">
    <property type="component" value="Unassembled WGS sequence"/>
</dbReference>
<evidence type="ECO:0000256" key="1">
    <source>
        <dbReference type="SAM" id="MobiDB-lite"/>
    </source>
</evidence>
<reference evidence="2 3" key="1">
    <citation type="submission" date="2024-10" db="EMBL/GenBank/DDBJ databases">
        <authorList>
            <person name="Kim D."/>
        </authorList>
    </citation>
    <scope>NUCLEOTIDE SEQUENCE [LARGE SCALE GENOMIC DNA]</scope>
    <source>
        <strain evidence="2">Taebaek</strain>
    </source>
</reference>
<evidence type="ECO:0000313" key="2">
    <source>
        <dbReference type="EMBL" id="KAL3083461.1"/>
    </source>
</evidence>
<proteinExistence type="predicted"/>
<feature type="region of interest" description="Disordered" evidence="1">
    <location>
        <begin position="299"/>
        <end position="321"/>
    </location>
</feature>
<feature type="compositionally biased region" description="Acidic residues" evidence="1">
    <location>
        <begin position="1"/>
        <end position="11"/>
    </location>
</feature>
<feature type="region of interest" description="Disordered" evidence="1">
    <location>
        <begin position="1"/>
        <end position="161"/>
    </location>
</feature>
<organism evidence="2 3">
    <name type="scientific">Heterodera schachtii</name>
    <name type="common">Sugarbeet cyst nematode worm</name>
    <name type="synonym">Tylenchus schachtii</name>
    <dbReference type="NCBI Taxonomy" id="97005"/>
    <lineage>
        <taxon>Eukaryota</taxon>
        <taxon>Metazoa</taxon>
        <taxon>Ecdysozoa</taxon>
        <taxon>Nematoda</taxon>
        <taxon>Chromadorea</taxon>
        <taxon>Rhabditida</taxon>
        <taxon>Tylenchina</taxon>
        <taxon>Tylenchomorpha</taxon>
        <taxon>Tylenchoidea</taxon>
        <taxon>Heteroderidae</taxon>
        <taxon>Heteroderinae</taxon>
        <taxon>Heterodera</taxon>
    </lineage>
</organism>
<evidence type="ECO:0000313" key="3">
    <source>
        <dbReference type="Proteomes" id="UP001620645"/>
    </source>
</evidence>
<feature type="compositionally biased region" description="Low complexity" evidence="1">
    <location>
        <begin position="69"/>
        <end position="94"/>
    </location>
</feature>
<accession>A0ABD2IW09</accession>
<protein>
    <submittedName>
        <fullName evidence="2">Uncharacterized protein</fullName>
    </submittedName>
</protein>
<gene>
    <name evidence="2" type="ORF">niasHS_011263</name>
</gene>